<evidence type="ECO:0000313" key="1">
    <source>
        <dbReference type="EMBL" id="MPM64537.1"/>
    </source>
</evidence>
<proteinExistence type="predicted"/>
<reference evidence="1" key="1">
    <citation type="submission" date="2019-08" db="EMBL/GenBank/DDBJ databases">
        <authorList>
            <person name="Kucharzyk K."/>
            <person name="Murdoch R.W."/>
            <person name="Higgins S."/>
            <person name="Loffler F."/>
        </authorList>
    </citation>
    <scope>NUCLEOTIDE SEQUENCE</scope>
</reference>
<protein>
    <submittedName>
        <fullName evidence="1">Uncharacterized protein</fullName>
    </submittedName>
</protein>
<organism evidence="1">
    <name type="scientific">bioreactor metagenome</name>
    <dbReference type="NCBI Taxonomy" id="1076179"/>
    <lineage>
        <taxon>unclassified sequences</taxon>
        <taxon>metagenomes</taxon>
        <taxon>ecological metagenomes</taxon>
    </lineage>
</organism>
<accession>A0A645BGP7</accession>
<gene>
    <name evidence="1" type="ORF">SDC9_111424</name>
</gene>
<comment type="caution">
    <text evidence="1">The sequence shown here is derived from an EMBL/GenBank/DDBJ whole genome shotgun (WGS) entry which is preliminary data.</text>
</comment>
<sequence>MKKKTLHINRDNVLVNSISASALQPKEIKVAEIPIEEFEGFYHDIDLASESNQE</sequence>
<dbReference type="EMBL" id="VSSQ01020008">
    <property type="protein sequence ID" value="MPM64537.1"/>
    <property type="molecule type" value="Genomic_DNA"/>
</dbReference>
<dbReference type="AlphaFoldDB" id="A0A645BGP7"/>
<name>A0A645BGP7_9ZZZZ</name>